<dbReference type="FunFam" id="3.90.550.10:FF:000112">
    <property type="entry name" value="Cellulose synthase-like protein E1"/>
    <property type="match status" value="1"/>
</dbReference>
<feature type="transmembrane region" description="Helical" evidence="14">
    <location>
        <begin position="23"/>
        <end position="44"/>
    </location>
</feature>
<accession>A0AA88U111</accession>
<feature type="binding site" evidence="13">
    <location>
        <position position="309"/>
    </location>
    <ligand>
        <name>Mn(2+)</name>
        <dbReference type="ChEBI" id="CHEBI:29035"/>
    </ligand>
</feature>
<feature type="binding site" evidence="12">
    <location>
        <position position="144"/>
    </location>
    <ligand>
        <name>UDP-alpha-D-glucose</name>
        <dbReference type="ChEBI" id="CHEBI:58885"/>
    </ligand>
</feature>
<organism evidence="15 16">
    <name type="scientific">Escallonia rubra</name>
    <dbReference type="NCBI Taxonomy" id="112253"/>
    <lineage>
        <taxon>Eukaryota</taxon>
        <taxon>Viridiplantae</taxon>
        <taxon>Streptophyta</taxon>
        <taxon>Embryophyta</taxon>
        <taxon>Tracheophyta</taxon>
        <taxon>Spermatophyta</taxon>
        <taxon>Magnoliopsida</taxon>
        <taxon>eudicotyledons</taxon>
        <taxon>Gunneridae</taxon>
        <taxon>Pentapetalae</taxon>
        <taxon>asterids</taxon>
        <taxon>campanulids</taxon>
        <taxon>Escalloniales</taxon>
        <taxon>Escalloniaceae</taxon>
        <taxon>Escallonia</taxon>
    </lineage>
</organism>
<feature type="binding site" evidence="13">
    <location>
        <position position="285"/>
    </location>
    <ligand>
        <name>Mn(2+)</name>
        <dbReference type="ChEBI" id="CHEBI:29035"/>
    </ligand>
</feature>
<feature type="transmembrane region" description="Helical" evidence="14">
    <location>
        <begin position="545"/>
        <end position="568"/>
    </location>
</feature>
<evidence type="ECO:0000313" key="15">
    <source>
        <dbReference type="EMBL" id="KAK2967304.1"/>
    </source>
</evidence>
<feature type="transmembrane region" description="Helical" evidence="14">
    <location>
        <begin position="1253"/>
        <end position="1272"/>
    </location>
</feature>
<feature type="transmembrane region" description="Helical" evidence="14">
    <location>
        <begin position="685"/>
        <end position="706"/>
    </location>
</feature>
<keyword evidence="2" id="KW-0328">Glycosyltransferase</keyword>
<keyword evidence="5 14" id="KW-1133">Transmembrane helix</keyword>
<feature type="transmembrane region" description="Helical" evidence="14">
    <location>
        <begin position="758"/>
        <end position="779"/>
    </location>
</feature>
<dbReference type="GO" id="GO:0000139">
    <property type="term" value="C:Golgi membrane"/>
    <property type="evidence" value="ECO:0007669"/>
    <property type="project" value="UniProtKB-SubCell"/>
</dbReference>
<evidence type="ECO:0000256" key="6">
    <source>
        <dbReference type="ARBA" id="ARBA00023034"/>
    </source>
</evidence>
<evidence type="ECO:0000256" key="10">
    <source>
        <dbReference type="ARBA" id="ARBA00060766"/>
    </source>
</evidence>
<evidence type="ECO:0000313" key="16">
    <source>
        <dbReference type="Proteomes" id="UP001187471"/>
    </source>
</evidence>
<dbReference type="InterPro" id="IPR005150">
    <property type="entry name" value="Cellulose_synth"/>
</dbReference>
<comment type="function">
    <text evidence="9">Thought to be a Golgi-localized beta-glycan synthase that polymerize the backbones of noncellulosic polysaccharides (hemicelluloses) of plant cell wall.</text>
</comment>
<dbReference type="GO" id="GO:0016760">
    <property type="term" value="F:cellulose synthase (UDP-forming) activity"/>
    <property type="evidence" value="ECO:0007669"/>
    <property type="project" value="InterPro"/>
</dbReference>
<evidence type="ECO:0008006" key="17">
    <source>
        <dbReference type="Google" id="ProtNLM"/>
    </source>
</evidence>
<evidence type="ECO:0000256" key="7">
    <source>
        <dbReference type="ARBA" id="ARBA00023136"/>
    </source>
</evidence>
<evidence type="ECO:0000256" key="12">
    <source>
        <dbReference type="PIRSR" id="PIRSR605150-2"/>
    </source>
</evidence>
<feature type="active site" evidence="11">
    <location>
        <position position="144"/>
    </location>
</feature>
<dbReference type="Gene3D" id="3.90.550.10">
    <property type="entry name" value="Spore Coat Polysaccharide Biosynthesis Protein SpsA, Chain A"/>
    <property type="match status" value="4"/>
</dbReference>
<evidence type="ECO:0000256" key="11">
    <source>
        <dbReference type="PIRSR" id="PIRSR605150-1"/>
    </source>
</evidence>
<comment type="subcellular location">
    <subcellularLocation>
        <location evidence="1">Golgi apparatus membrane</location>
        <topology evidence="1">Multi-pass membrane protein</topology>
    </subcellularLocation>
</comment>
<dbReference type="EMBL" id="JAVXUO010003037">
    <property type="protein sequence ID" value="KAK2967304.1"/>
    <property type="molecule type" value="Genomic_DNA"/>
</dbReference>
<evidence type="ECO:0000256" key="13">
    <source>
        <dbReference type="PIRSR" id="PIRSR605150-3"/>
    </source>
</evidence>
<reference evidence="15" key="1">
    <citation type="submission" date="2022-12" db="EMBL/GenBank/DDBJ databases">
        <title>Draft genome assemblies for two species of Escallonia (Escalloniales).</title>
        <authorList>
            <person name="Chanderbali A."/>
            <person name="Dervinis C."/>
            <person name="Anghel I."/>
            <person name="Soltis D."/>
            <person name="Soltis P."/>
            <person name="Zapata F."/>
        </authorList>
    </citation>
    <scope>NUCLEOTIDE SEQUENCE</scope>
    <source>
        <strain evidence="15">UCBG92.1500</strain>
        <tissue evidence="15">Leaf</tissue>
    </source>
</reference>
<keyword evidence="8" id="KW-0961">Cell wall biogenesis/degradation</keyword>
<dbReference type="PANTHER" id="PTHR13301">
    <property type="entry name" value="X-BOX TRANSCRIPTION FACTOR-RELATED"/>
    <property type="match status" value="1"/>
</dbReference>
<feature type="transmembrane region" description="Helical" evidence="14">
    <location>
        <begin position="1417"/>
        <end position="1438"/>
    </location>
</feature>
<dbReference type="InterPro" id="IPR029044">
    <property type="entry name" value="Nucleotide-diphossugar_trans"/>
</dbReference>
<feature type="active site" evidence="11">
    <location>
        <position position="449"/>
    </location>
</feature>
<keyword evidence="4 14" id="KW-0812">Transmembrane</keyword>
<keyword evidence="6" id="KW-0333">Golgi apparatus</keyword>
<dbReference type="Pfam" id="PF03552">
    <property type="entry name" value="Cellulose_synt"/>
    <property type="match status" value="4"/>
</dbReference>
<evidence type="ECO:0000256" key="1">
    <source>
        <dbReference type="ARBA" id="ARBA00004653"/>
    </source>
</evidence>
<feature type="transmembrane region" description="Helical" evidence="14">
    <location>
        <begin position="56"/>
        <end position="74"/>
    </location>
</feature>
<feature type="transmembrane region" description="Helical" evidence="14">
    <location>
        <begin position="1450"/>
        <end position="1468"/>
    </location>
</feature>
<evidence type="ECO:0000256" key="8">
    <source>
        <dbReference type="ARBA" id="ARBA00023316"/>
    </source>
</evidence>
<dbReference type="FunFam" id="3.90.550.10:FF:000138">
    <property type="entry name" value="Cellulose synthase isolog"/>
    <property type="match status" value="1"/>
</dbReference>
<feature type="transmembrane region" description="Helical" evidence="14">
    <location>
        <begin position="1332"/>
        <end position="1356"/>
    </location>
</feature>
<feature type="transmembrane region" description="Helical" evidence="14">
    <location>
        <begin position="1292"/>
        <end position="1312"/>
    </location>
</feature>
<name>A0AA88U111_9ASTE</name>
<feature type="transmembrane region" description="Helical" evidence="14">
    <location>
        <begin position="1376"/>
        <end position="1396"/>
    </location>
</feature>
<evidence type="ECO:0000256" key="14">
    <source>
        <dbReference type="SAM" id="Phobius"/>
    </source>
</evidence>
<dbReference type="GO" id="GO:0030244">
    <property type="term" value="P:cellulose biosynthetic process"/>
    <property type="evidence" value="ECO:0007669"/>
    <property type="project" value="InterPro"/>
</dbReference>
<dbReference type="SUPFAM" id="SSF53448">
    <property type="entry name" value="Nucleotide-diphospho-sugar transferases"/>
    <property type="match status" value="2"/>
</dbReference>
<evidence type="ECO:0000256" key="9">
    <source>
        <dbReference type="ARBA" id="ARBA00037405"/>
    </source>
</evidence>
<comment type="caution">
    <text evidence="15">The sequence shown here is derived from an EMBL/GenBank/DDBJ whole genome shotgun (WGS) entry which is preliminary data.</text>
</comment>
<keyword evidence="3" id="KW-0808">Transferase</keyword>
<comment type="similarity">
    <text evidence="10">Belongs to the glycosyltransferase 2 family. Plant cellulose synthase-like E subfamily.</text>
</comment>
<feature type="transmembrane region" description="Helical" evidence="14">
    <location>
        <begin position="644"/>
        <end position="670"/>
    </location>
</feature>
<feature type="transmembrane region" description="Helical" evidence="14">
    <location>
        <begin position="791"/>
        <end position="809"/>
    </location>
</feature>
<sequence length="1469" mass="166618">MGKNGGEEEALPLFETRAAKGRAAYKLFSLTVFLGICCIWVYRIKHIPSAGEAGRWAWLGMLIAELCFGFYWIITQSVRWNVTFRHPFKDRLSLRYEDKLPPVDIFVCTADAVLEPPAMVISTVLSLMSFNYPTGKLSIYLSDDGGSEFTFYALLEASQFSKYWIPFCKKFKVEPRSPAAYFARDSLPEDAAFAQERLAVKELYEKMKIRIDTAMNKGSISNEMKDQHKGFLQWNSKVTKQDHQSIVQILIDGRNPSEVDIDGHQLPTLVYLAREKRPQCPHNFKAGSMNALIRVSSEISNGSIILNLDCDMYANDSDAIREALCFFMDEELGSEVAYVQHPQCYENITKNDLYSNVGAVTSKIELAGLDGYGAALYCGTGCFHRRESLYGKKCTKDWRGEWNVVIETNKDRTVDGLEEASKILANCSYEMNSQWGNELGLVYGCPVEDIVTGLKIQCRGWRSIHYNPDRRAFLGVAPTTLDIALVQHKRWSEGLFQIFLSKYCPFLYGHGKIKLGAQMGYCVYLLWAPISFPTLYYVIVPSLCLLRGIALFPEMSSLWFLPFAYVFVARNACSLGEALNCGVTLKAWWNVQRMLVIRRTTSYAFAFVDTIARQLGFSETTFAITTKVVDEDVMKRYEKEILEFGSSSIMFIIIATLAMVNLFSAFWGVYKGVALNEESSGFKRLIPQIILCELMVMLNLPVYRALFLRNDKGRIPFSVTFKSVVIASLAATPREEGRKMGGDGYVPLFETKRAKGRIIYRLFAASMFVGIVLVWVYRASHVPASREEGRLGWLGMFAAELWFGLYWVLTQSLRWNRTNRFTFKDRLTQRHEKELPGVDIFVCTADPTIEPPMMVINTVLSVMAYDYPPEKLSVYLSDDAGSDLSFYALLEASRFSKHWLPYCKKYKVEPRSPAAYFTTVSHPGHGNHIQDFALIKKLYEDMENRILSATKLGRIPEDARLEHKGFSQWDSFSSQRDHDTILEILIGREDPEAKDVEGCKLPTLVYLAREKRPQHPHHFKAGAMNALIRVSSKISNGHIILNVDCDMYSNSSCSIRDALCFFMDEEKGHDIAFVQFPQNFDNITKNEVYSSSLRVLSEVEFHGLDGIGGPLYVGTGCFHRRDTLCGKKFIKGTRSEWKRDNEGRKTDYALQGLKDLASCAYEKNTQWGNEMGLKYGSPVEDVITGLSIQCKGWKSVYFNPARMGFLGVAPTTLGQTLVQHKRWSEGDLQILLSKYSPPFFGLGKISPGLQMGYCTYCLWSPCCLATLYYSIIPSLHLLSGISLFPQISSPWFLPYAYVIVAACAYSFVEFLWSGGTVLGWWNDQRIWLYKRISSYLLAFVDTILGLVGCSNTAFIITTKVADRDVFQRYEQEMMEFGASSPMFTILASIAMLNLFCFTWMVKKVVMNQGSRVYENMALQIVLCEVLIVINLPLYRALFLRKDEGRMPSSLTVQSVSIALFACTCFAFLY</sequence>
<keyword evidence="7 14" id="KW-0472">Membrane</keyword>
<evidence type="ECO:0000256" key="2">
    <source>
        <dbReference type="ARBA" id="ARBA00022676"/>
    </source>
</evidence>
<dbReference type="GO" id="GO:0071555">
    <property type="term" value="P:cell wall organization"/>
    <property type="evidence" value="ECO:0007669"/>
    <property type="project" value="UniProtKB-KW"/>
</dbReference>
<proteinExistence type="inferred from homology"/>
<dbReference type="Proteomes" id="UP001187471">
    <property type="component" value="Unassembled WGS sequence"/>
</dbReference>
<protein>
    <recommendedName>
        <fullName evidence="17">Cellulose synthase-like protein E6</fullName>
    </recommendedName>
</protein>
<feature type="transmembrane region" description="Helical" evidence="14">
    <location>
        <begin position="521"/>
        <end position="539"/>
    </location>
</feature>
<gene>
    <name evidence="15" type="ORF">RJ640_004870</name>
</gene>
<evidence type="ECO:0000256" key="4">
    <source>
        <dbReference type="ARBA" id="ARBA00022692"/>
    </source>
</evidence>
<feature type="binding site" evidence="12">
    <location>
        <position position="115"/>
    </location>
    <ligand>
        <name>UDP-alpha-D-glucose</name>
        <dbReference type="ChEBI" id="CHEBI:58885"/>
    </ligand>
</feature>
<keyword evidence="16" id="KW-1185">Reference proteome</keyword>
<evidence type="ECO:0000256" key="5">
    <source>
        <dbReference type="ARBA" id="ARBA00022989"/>
    </source>
</evidence>
<evidence type="ECO:0000256" key="3">
    <source>
        <dbReference type="ARBA" id="ARBA00022679"/>
    </source>
</evidence>